<proteinExistence type="predicted"/>
<gene>
    <name evidence="2" type="ORF">WJX81_007644</name>
</gene>
<dbReference type="Proteomes" id="UP001445335">
    <property type="component" value="Unassembled WGS sequence"/>
</dbReference>
<sequence>MSKQIEGLASYTQREGSATSLIRSQGDYMSEAVLFRGPSPDPLKPQNRPSRPKAQAAQSVLLLQEALLEASSAIRELQALQQKRRLSSGTRWKEEGQLQNVQPRRQRRGRAA</sequence>
<feature type="compositionally biased region" description="Polar residues" evidence="1">
    <location>
        <begin position="10"/>
        <end position="21"/>
    </location>
</feature>
<feature type="region of interest" description="Disordered" evidence="1">
    <location>
        <begin position="1"/>
        <end position="21"/>
    </location>
</feature>
<evidence type="ECO:0000313" key="3">
    <source>
        <dbReference type="Proteomes" id="UP001445335"/>
    </source>
</evidence>
<evidence type="ECO:0000256" key="1">
    <source>
        <dbReference type="SAM" id="MobiDB-lite"/>
    </source>
</evidence>
<feature type="region of interest" description="Disordered" evidence="1">
    <location>
        <begin position="33"/>
        <end position="57"/>
    </location>
</feature>
<organism evidence="2 3">
    <name type="scientific">Elliptochloris bilobata</name>
    <dbReference type="NCBI Taxonomy" id="381761"/>
    <lineage>
        <taxon>Eukaryota</taxon>
        <taxon>Viridiplantae</taxon>
        <taxon>Chlorophyta</taxon>
        <taxon>core chlorophytes</taxon>
        <taxon>Trebouxiophyceae</taxon>
        <taxon>Trebouxiophyceae incertae sedis</taxon>
        <taxon>Elliptochloris clade</taxon>
        <taxon>Elliptochloris</taxon>
    </lineage>
</organism>
<name>A0AAW1RII5_9CHLO</name>
<protein>
    <submittedName>
        <fullName evidence="2">Uncharacterized protein</fullName>
    </submittedName>
</protein>
<comment type="caution">
    <text evidence="2">The sequence shown here is derived from an EMBL/GenBank/DDBJ whole genome shotgun (WGS) entry which is preliminary data.</text>
</comment>
<dbReference type="AlphaFoldDB" id="A0AAW1RII5"/>
<dbReference type="EMBL" id="JALJOU010000036">
    <property type="protein sequence ID" value="KAK9833468.1"/>
    <property type="molecule type" value="Genomic_DNA"/>
</dbReference>
<feature type="region of interest" description="Disordered" evidence="1">
    <location>
        <begin position="84"/>
        <end position="112"/>
    </location>
</feature>
<reference evidence="2 3" key="1">
    <citation type="journal article" date="2024" name="Nat. Commun.">
        <title>Phylogenomics reveals the evolutionary origins of lichenization in chlorophyte algae.</title>
        <authorList>
            <person name="Puginier C."/>
            <person name="Libourel C."/>
            <person name="Otte J."/>
            <person name="Skaloud P."/>
            <person name="Haon M."/>
            <person name="Grisel S."/>
            <person name="Petersen M."/>
            <person name="Berrin J.G."/>
            <person name="Delaux P.M."/>
            <person name="Dal Grande F."/>
            <person name="Keller J."/>
        </authorList>
    </citation>
    <scope>NUCLEOTIDE SEQUENCE [LARGE SCALE GENOMIC DNA]</scope>
    <source>
        <strain evidence="2 3">SAG 245.80</strain>
    </source>
</reference>
<keyword evidence="3" id="KW-1185">Reference proteome</keyword>
<evidence type="ECO:0000313" key="2">
    <source>
        <dbReference type="EMBL" id="KAK9833468.1"/>
    </source>
</evidence>
<accession>A0AAW1RII5</accession>